<dbReference type="SUPFAM" id="SSF48452">
    <property type="entry name" value="TPR-like"/>
    <property type="match status" value="3"/>
</dbReference>
<evidence type="ECO:0000313" key="5">
    <source>
        <dbReference type="Proteomes" id="UP001291926"/>
    </source>
</evidence>
<protein>
    <submittedName>
        <fullName evidence="4">Uncharacterized protein</fullName>
    </submittedName>
</protein>
<reference evidence="4 5" key="1">
    <citation type="journal article" date="2023" name="bioRxiv">
        <title>Genome report: Whole genome sequence and annotation of Penstemon davidsonii.</title>
        <authorList>
            <person name="Ostevik K.L."/>
            <person name="Alabady M."/>
            <person name="Zhang M."/>
            <person name="Rausher M.D."/>
        </authorList>
    </citation>
    <scope>NUCLEOTIDE SEQUENCE [LARGE SCALE GENOMIC DNA]</scope>
    <source>
        <strain evidence="4">DNT005</strain>
        <tissue evidence="4">Whole leaf</tissue>
    </source>
</reference>
<keyword evidence="5" id="KW-1185">Reference proteome</keyword>
<dbReference type="Gene3D" id="3.30.710.10">
    <property type="entry name" value="Potassium Channel Kv1.1, Chain A"/>
    <property type="match status" value="1"/>
</dbReference>
<feature type="coiled-coil region" evidence="3">
    <location>
        <begin position="817"/>
        <end position="844"/>
    </location>
</feature>
<dbReference type="Proteomes" id="UP001291926">
    <property type="component" value="Unassembled WGS sequence"/>
</dbReference>
<dbReference type="InterPro" id="IPR019734">
    <property type="entry name" value="TPR_rpt"/>
</dbReference>
<accession>A0ABR0DT98</accession>
<dbReference type="PROSITE" id="PS50005">
    <property type="entry name" value="TPR"/>
    <property type="match status" value="1"/>
</dbReference>
<dbReference type="Gene3D" id="1.25.40.10">
    <property type="entry name" value="Tetratricopeptide repeat domain"/>
    <property type="match status" value="3"/>
</dbReference>
<keyword evidence="3" id="KW-0175">Coiled coil</keyword>
<keyword evidence="2" id="KW-0802">TPR repeat</keyword>
<sequence length="950" mass="107617">MSTSIENEGNESKTPNLSKSKLANLIRHYSFNIPTSSMRLKLKDRSKTNQIHAFTPSEITAAPAAVSATKDRHQKVSTSESLLPCGSPTTDSLEPPIDPFLKSVDFVDSLAQLYRKVEKSLDNDKCSVYLEQYAKLCSIGDPKLLRKCLQSARVHAIDVHSKVVLSAWLRYERREDELVGKSTLDCIGRNLECPNSALVNGYDPNSVFENCQCCNDVIISDCVEISAGNLGLSSFEEDDDDDNVCFSIGDEKIDCDRGKIASLSRPLKTMLYGNFMESLDNVIDFSNIGISVEGMRGVKLFSESRRLDSCSPNIVLEILSFSNRFCCEEMKCACDNYLSLLVSSIDEALILIDYALEEKAYLLSASCLQMILRELPKYLHTLEVMNIFSSFEARERLALAGHASFVLYYFLSQVSIEVNMKSDMTLMLLERLRESANETWEKALASHLLGCVFLERKEYKDAHIFFEAAVEMGHVYSIVGAARAKYRQGQIFLAYDMINSIIANHIPVGWMYQERSLYNLGSKKILDLNKATKLDPTLAFPYKYRAVSLVQENQIEAAILEINRILGFKVSPDSLELRAWFHIVKEDYGAAIRDIRALLTLEPSYLMLNKKVRGDHLVELLSQHVDRWSPADCWMQLYDRWSSVDDIGSLAVIHQMLVNDPGKSILRFRQSLLLLRLNCQKAAMRSLRSARNHSSSNYEKLVYEGWILYDTGYREEALSKAEESISIQRSFEAFFLKAYILADTYLNPESATYVVELLEEALKCPSDGLRKGQALNNLGSIYVDCGKLDMAADCYVNALKIKHTRAHQGLARVYHLKNESKAAYDEMTKLIEKAQNKASAYEKRSEYCCERDLANNDLSMATEFDPMRTYPYRYRAAVFMDDQRESEAVEELTRAICFKPDLQMLNLRAAFHESMGDLSSALRDCEAALCLDPGHKDTLDLYNRARTQAT</sequence>
<dbReference type="Pfam" id="PF13181">
    <property type="entry name" value="TPR_8"/>
    <property type="match status" value="1"/>
</dbReference>
<evidence type="ECO:0000256" key="2">
    <source>
        <dbReference type="PROSITE-ProRule" id="PRU00339"/>
    </source>
</evidence>
<organism evidence="4 5">
    <name type="scientific">Penstemon davidsonii</name>
    <dbReference type="NCBI Taxonomy" id="160366"/>
    <lineage>
        <taxon>Eukaryota</taxon>
        <taxon>Viridiplantae</taxon>
        <taxon>Streptophyta</taxon>
        <taxon>Embryophyta</taxon>
        <taxon>Tracheophyta</taxon>
        <taxon>Spermatophyta</taxon>
        <taxon>Magnoliopsida</taxon>
        <taxon>eudicotyledons</taxon>
        <taxon>Gunneridae</taxon>
        <taxon>Pentapetalae</taxon>
        <taxon>asterids</taxon>
        <taxon>lamiids</taxon>
        <taxon>Lamiales</taxon>
        <taxon>Plantaginaceae</taxon>
        <taxon>Cheloneae</taxon>
        <taxon>Penstemon</taxon>
    </lineage>
</organism>
<dbReference type="PANTHER" id="PTHR44203:SF3">
    <property type="entry name" value="ETO1-LIKE PROTEIN 2"/>
    <property type="match status" value="1"/>
</dbReference>
<name>A0ABR0DT98_9LAMI</name>
<evidence type="ECO:0000256" key="1">
    <source>
        <dbReference type="ARBA" id="ARBA00004906"/>
    </source>
</evidence>
<dbReference type="PANTHER" id="PTHR44203">
    <property type="entry name" value="ETO1-RELATED"/>
    <property type="match status" value="1"/>
</dbReference>
<dbReference type="SMART" id="SM00028">
    <property type="entry name" value="TPR"/>
    <property type="match status" value="4"/>
</dbReference>
<comment type="pathway">
    <text evidence="1">Protein modification; protein ubiquitination.</text>
</comment>
<dbReference type="InterPro" id="IPR044631">
    <property type="entry name" value="ETO1-like"/>
</dbReference>
<proteinExistence type="predicted"/>
<evidence type="ECO:0000256" key="3">
    <source>
        <dbReference type="SAM" id="Coils"/>
    </source>
</evidence>
<dbReference type="InterPro" id="IPR011333">
    <property type="entry name" value="SKP1/BTB/POZ_sf"/>
</dbReference>
<gene>
    <name evidence="4" type="ORF">RD792_002898</name>
</gene>
<dbReference type="InterPro" id="IPR011990">
    <property type="entry name" value="TPR-like_helical_dom_sf"/>
</dbReference>
<dbReference type="SUPFAM" id="SSF54695">
    <property type="entry name" value="POZ domain"/>
    <property type="match status" value="1"/>
</dbReference>
<feature type="repeat" description="TPR" evidence="2">
    <location>
        <begin position="772"/>
        <end position="805"/>
    </location>
</feature>
<comment type="caution">
    <text evidence="4">The sequence shown here is derived from an EMBL/GenBank/DDBJ whole genome shotgun (WGS) entry which is preliminary data.</text>
</comment>
<dbReference type="EMBL" id="JAYDYQ010001087">
    <property type="protein sequence ID" value="KAK4492101.1"/>
    <property type="molecule type" value="Genomic_DNA"/>
</dbReference>
<evidence type="ECO:0000313" key="4">
    <source>
        <dbReference type="EMBL" id="KAK4492101.1"/>
    </source>
</evidence>